<reference evidence="1" key="1">
    <citation type="submission" date="2018-05" db="EMBL/GenBank/DDBJ databases">
        <authorList>
            <person name="Lanie J.A."/>
            <person name="Ng W.-L."/>
            <person name="Kazmierczak K.M."/>
            <person name="Andrzejewski T.M."/>
            <person name="Davidsen T.M."/>
            <person name="Wayne K.J."/>
            <person name="Tettelin H."/>
            <person name="Glass J.I."/>
            <person name="Rusch D."/>
            <person name="Podicherti R."/>
            <person name="Tsui H.-C.T."/>
            <person name="Winkler M.E."/>
        </authorList>
    </citation>
    <scope>NUCLEOTIDE SEQUENCE</scope>
</reference>
<evidence type="ECO:0000313" key="1">
    <source>
        <dbReference type="EMBL" id="SVD87333.1"/>
    </source>
</evidence>
<dbReference type="InterPro" id="IPR012340">
    <property type="entry name" value="NA-bd_OB-fold"/>
</dbReference>
<protein>
    <recommendedName>
        <fullName evidence="2">DNA ligase (ATP)</fullName>
    </recommendedName>
</protein>
<accession>A0A382YVW7</accession>
<evidence type="ECO:0008006" key="2">
    <source>
        <dbReference type="Google" id="ProtNLM"/>
    </source>
</evidence>
<gene>
    <name evidence="1" type="ORF">METZ01_LOCUS440187</name>
</gene>
<dbReference type="EMBL" id="UINC01178917">
    <property type="protein sequence ID" value="SVD87333.1"/>
    <property type="molecule type" value="Genomic_DNA"/>
</dbReference>
<dbReference type="Gene3D" id="2.40.50.140">
    <property type="entry name" value="Nucleic acid-binding proteins"/>
    <property type="match status" value="1"/>
</dbReference>
<dbReference type="AlphaFoldDB" id="A0A382YVW7"/>
<name>A0A382YVW7_9ZZZZ</name>
<organism evidence="1">
    <name type="scientific">marine metagenome</name>
    <dbReference type="NCBI Taxonomy" id="408172"/>
    <lineage>
        <taxon>unclassified sequences</taxon>
        <taxon>metagenomes</taxon>
        <taxon>ecological metagenomes</taxon>
    </lineage>
</organism>
<sequence length="261" mass="29063">ELYALSKDEKRERYSDVHAALSKPNDDKMHFAAFDIVQGTAENLDSYPKKIDRIAKILQGLTYFHSVEVKETDASKVISLFDDIVGEQQNEGLVIRNDRRIYKMKQDIDLDLVVVGYTLQQKDAVRSIALAIALPGGQFLHVGSVGTLGSQEIRKKLFSQLSQLACPSPYRMSASDGSLYQFALPQLVVSISAKDVQNERHDASPITRMAFAINADQLEPLHLTPSVSILHASLNEIRGDKKATEEDCGVQQLERAGFFIK</sequence>
<proteinExistence type="predicted"/>
<feature type="non-terminal residue" evidence="1">
    <location>
        <position position="1"/>
    </location>
</feature>
<feature type="non-terminal residue" evidence="1">
    <location>
        <position position="261"/>
    </location>
</feature>